<gene>
    <name evidence="3" type="ORF">caldi_25170</name>
</gene>
<evidence type="ECO:0000256" key="1">
    <source>
        <dbReference type="SAM" id="Phobius"/>
    </source>
</evidence>
<evidence type="ECO:0000313" key="3">
    <source>
        <dbReference type="EMBL" id="BDG61427.1"/>
    </source>
</evidence>
<keyword evidence="1" id="KW-1133">Transmembrane helix</keyword>
<feature type="transmembrane region" description="Helical" evidence="1">
    <location>
        <begin position="74"/>
        <end position="97"/>
    </location>
</feature>
<dbReference type="RefSeq" id="WP_264842074.1">
    <property type="nucleotide sequence ID" value="NZ_AP025628.1"/>
</dbReference>
<keyword evidence="4" id="KW-1185">Reference proteome</keyword>
<protein>
    <recommendedName>
        <fullName evidence="2">DUF4395 domain-containing protein</fullName>
    </recommendedName>
</protein>
<dbReference type="AlphaFoldDB" id="A0AA35CLI7"/>
<organism evidence="3 4">
    <name type="scientific">Caldinitratiruptor microaerophilus</name>
    <dbReference type="NCBI Taxonomy" id="671077"/>
    <lineage>
        <taxon>Bacteria</taxon>
        <taxon>Bacillati</taxon>
        <taxon>Bacillota</taxon>
        <taxon>Clostridia</taxon>
        <taxon>Eubacteriales</taxon>
        <taxon>Symbiobacteriaceae</taxon>
        <taxon>Caldinitratiruptor</taxon>
    </lineage>
</organism>
<dbReference type="PIRSF" id="PIRSF030042">
    <property type="entry name" value="UCP030042"/>
    <property type="match status" value="1"/>
</dbReference>
<dbReference type="EMBL" id="AP025628">
    <property type="protein sequence ID" value="BDG61427.1"/>
    <property type="molecule type" value="Genomic_DNA"/>
</dbReference>
<keyword evidence="1" id="KW-0812">Transmembrane</keyword>
<sequence>MREVPLPLVRFSQAAMVVFILIGILLRQPLFTSAVLVILLLGLAFGPQANLFFRVARPLLVRRLAGAPTEAAELLRFNQSIAAGLLALAQLAFFALGSPVAGWVLSLAVALAAGLALTGHCVGCFLYYQLRMLRHRRTTQA</sequence>
<evidence type="ECO:0000313" key="4">
    <source>
        <dbReference type="Proteomes" id="UP001163687"/>
    </source>
</evidence>
<dbReference type="Proteomes" id="UP001163687">
    <property type="component" value="Chromosome"/>
</dbReference>
<feature type="transmembrane region" description="Helical" evidence="1">
    <location>
        <begin position="103"/>
        <end position="128"/>
    </location>
</feature>
<accession>A0AA35CLI7</accession>
<feature type="transmembrane region" description="Helical" evidence="1">
    <location>
        <begin position="32"/>
        <end position="53"/>
    </location>
</feature>
<name>A0AA35CLI7_9FIRM</name>
<feature type="transmembrane region" description="Helical" evidence="1">
    <location>
        <begin position="7"/>
        <end position="26"/>
    </location>
</feature>
<evidence type="ECO:0000259" key="2">
    <source>
        <dbReference type="Pfam" id="PF14340"/>
    </source>
</evidence>
<feature type="domain" description="DUF4395" evidence="2">
    <location>
        <begin position="5"/>
        <end position="131"/>
    </location>
</feature>
<keyword evidence="1" id="KW-0472">Membrane</keyword>
<dbReference type="InterPro" id="IPR025508">
    <property type="entry name" value="DUF4395"/>
</dbReference>
<proteinExistence type="predicted"/>
<dbReference type="KEGG" id="cmic:caldi_25170"/>
<dbReference type="Pfam" id="PF14340">
    <property type="entry name" value="DUF4395"/>
    <property type="match status" value="1"/>
</dbReference>
<reference evidence="3" key="1">
    <citation type="submission" date="2022-03" db="EMBL/GenBank/DDBJ databases">
        <title>Complete genome sequence of Caldinitratiruptor microaerophilus.</title>
        <authorList>
            <person name="Mukaiyama R."/>
            <person name="Nishiyama T."/>
            <person name="Ueda K."/>
        </authorList>
    </citation>
    <scope>NUCLEOTIDE SEQUENCE</scope>
    <source>
        <strain evidence="3">JCM 16183</strain>
    </source>
</reference>
<dbReference type="InterPro" id="IPR016942">
    <property type="entry name" value="UCP030042"/>
</dbReference>